<proteinExistence type="predicted"/>
<comment type="caution">
    <text evidence="1">The sequence shown here is derived from an EMBL/GenBank/DDBJ whole genome shotgun (WGS) entry which is preliminary data.</text>
</comment>
<keyword evidence="2" id="KW-1185">Reference proteome</keyword>
<evidence type="ECO:0000313" key="1">
    <source>
        <dbReference type="EMBL" id="KAJ8470684.1"/>
    </source>
</evidence>
<dbReference type="Proteomes" id="UP001222027">
    <property type="component" value="Unassembled WGS sequence"/>
</dbReference>
<sequence length="40" mass="4530">MALTFFLLASADRTKWSFHVPILVILLLSRKALLCQIVEA</sequence>
<evidence type="ECO:0000313" key="2">
    <source>
        <dbReference type="Proteomes" id="UP001222027"/>
    </source>
</evidence>
<name>A0AAV8Q2Q9_ENSVE</name>
<protein>
    <submittedName>
        <fullName evidence="1">Uncharacterized protein</fullName>
    </submittedName>
</protein>
<accession>A0AAV8Q2Q9</accession>
<dbReference type="AlphaFoldDB" id="A0AAV8Q2Q9"/>
<organism evidence="1 2">
    <name type="scientific">Ensete ventricosum</name>
    <name type="common">Abyssinian banana</name>
    <name type="synonym">Musa ensete</name>
    <dbReference type="NCBI Taxonomy" id="4639"/>
    <lineage>
        <taxon>Eukaryota</taxon>
        <taxon>Viridiplantae</taxon>
        <taxon>Streptophyta</taxon>
        <taxon>Embryophyta</taxon>
        <taxon>Tracheophyta</taxon>
        <taxon>Spermatophyta</taxon>
        <taxon>Magnoliopsida</taxon>
        <taxon>Liliopsida</taxon>
        <taxon>Zingiberales</taxon>
        <taxon>Musaceae</taxon>
        <taxon>Ensete</taxon>
    </lineage>
</organism>
<gene>
    <name evidence="1" type="ORF">OPV22_025027</name>
</gene>
<dbReference type="EMBL" id="JAQQAF010000007">
    <property type="protein sequence ID" value="KAJ8470684.1"/>
    <property type="molecule type" value="Genomic_DNA"/>
</dbReference>
<reference evidence="1 2" key="1">
    <citation type="submission" date="2022-12" db="EMBL/GenBank/DDBJ databases">
        <title>Chromosome-scale assembly of the Ensete ventricosum genome.</title>
        <authorList>
            <person name="Dussert Y."/>
            <person name="Stocks J."/>
            <person name="Wendawek A."/>
            <person name="Woldeyes F."/>
            <person name="Nichols R.A."/>
            <person name="Borrell J.S."/>
        </authorList>
    </citation>
    <scope>NUCLEOTIDE SEQUENCE [LARGE SCALE GENOMIC DNA]</scope>
    <source>
        <strain evidence="2">cv. Maze</strain>
        <tissue evidence="1">Seeds</tissue>
    </source>
</reference>